<sequence>MRWMALYSCVPSRKGRGERYHVRMSNAVSPPILKFVPDADTPQLGTFAGLPAVRVHDLQGASAVVLLHGAHVVSWVDATGSERLYLSPWSKFQAGTAVRGGIPVIFPQFSTQGPLPRHGLARTREWVLTQCEGESARFTFTSDASTLGVWPFEFACELHVALVSDGLDVQLTVHNHSAQAFSFAAALHTYLAIPAFEGASLEGLQGCAFTDAHSTQAQRELAPLLRFSEPLDRVYYDLEHPLTLRSQSTALDVSQQGFVDAVVWNPGPEGAAQTPDFAPDAHTHFVCVEAAAIGHPPALKPGGQWQGSQRLRRI</sequence>
<dbReference type="CDD" id="cd09020">
    <property type="entry name" value="D-hex-6-P-epi_like"/>
    <property type="match status" value="1"/>
</dbReference>
<dbReference type="InterPro" id="IPR025532">
    <property type="entry name" value="G6P_1-epimerase"/>
</dbReference>
<dbReference type="AlphaFoldDB" id="A0A515EJN8"/>
<feature type="active site" evidence="5">
    <location>
        <position position="289"/>
    </location>
</feature>
<dbReference type="Proteomes" id="UP000317365">
    <property type="component" value="Chromosome"/>
</dbReference>
<evidence type="ECO:0000256" key="1">
    <source>
        <dbReference type="ARBA" id="ARBA00001096"/>
    </source>
</evidence>
<dbReference type="Pfam" id="PF01263">
    <property type="entry name" value="Aldose_epim"/>
    <property type="match status" value="1"/>
</dbReference>
<dbReference type="InterPro" id="IPR014718">
    <property type="entry name" value="GH-type_carb-bd"/>
</dbReference>
<dbReference type="EC" id="5.1.3.15" evidence="4"/>
<dbReference type="KEGG" id="rhg:EXZ61_00980"/>
<evidence type="ECO:0000256" key="4">
    <source>
        <dbReference type="PIRNR" id="PIRNR016020"/>
    </source>
</evidence>
<dbReference type="EMBL" id="CP036282">
    <property type="protein sequence ID" value="QDL52860.1"/>
    <property type="molecule type" value="Genomic_DNA"/>
</dbReference>
<reference evidence="7" key="2">
    <citation type="journal article" date="2020" name="Int. J. Syst. Evol. Microbiol.">
        <title>Genomic insights into a novel species Rhodoferax aquaticus sp. nov., isolated from freshwater.</title>
        <authorList>
            <person name="Li T."/>
            <person name="Zhuo Y."/>
            <person name="Jin C.Z."/>
            <person name="Wu X."/>
            <person name="Ko S.R."/>
            <person name="Jin F.J."/>
            <person name="Ahn C.Y."/>
            <person name="Oh H.M."/>
            <person name="Lee H.G."/>
            <person name="Jin L."/>
        </authorList>
    </citation>
    <scope>NUCLEOTIDE SEQUENCE [LARGE SCALE GENOMIC DNA]</scope>
    <source>
        <strain evidence="7">Gr-4</strain>
    </source>
</reference>
<dbReference type="PANTHER" id="PTHR11122">
    <property type="entry name" value="APOSPORY-ASSOCIATED PROTEIN C-RELATED"/>
    <property type="match status" value="1"/>
</dbReference>
<dbReference type="Gene3D" id="2.70.98.10">
    <property type="match status" value="1"/>
</dbReference>
<dbReference type="GO" id="GO:0047938">
    <property type="term" value="F:glucose-6-phosphate 1-epimerase activity"/>
    <property type="evidence" value="ECO:0007669"/>
    <property type="project" value="UniProtKB-UniRule"/>
</dbReference>
<dbReference type="GO" id="GO:0030246">
    <property type="term" value="F:carbohydrate binding"/>
    <property type="evidence" value="ECO:0007669"/>
    <property type="project" value="UniProtKB-UniRule"/>
</dbReference>
<evidence type="ECO:0000256" key="2">
    <source>
        <dbReference type="ARBA" id="ARBA00005866"/>
    </source>
</evidence>
<dbReference type="PANTHER" id="PTHR11122:SF13">
    <property type="entry name" value="GLUCOSE-6-PHOSPHATE 1-EPIMERASE"/>
    <property type="match status" value="1"/>
</dbReference>
<dbReference type="PIRSF" id="PIRSF016020">
    <property type="entry name" value="PHexose_mutarotase"/>
    <property type="match status" value="1"/>
</dbReference>
<dbReference type="GO" id="GO:0005737">
    <property type="term" value="C:cytoplasm"/>
    <property type="evidence" value="ECO:0007669"/>
    <property type="project" value="TreeGrafter"/>
</dbReference>
<dbReference type="InterPro" id="IPR011013">
    <property type="entry name" value="Gal_mutarotase_sf_dom"/>
</dbReference>
<name>A0A515EJN8_9BURK</name>
<accession>A0A515EJN8</accession>
<keyword evidence="7" id="KW-1185">Reference proteome</keyword>
<keyword evidence="3 4" id="KW-0413">Isomerase</keyword>
<dbReference type="GO" id="GO:0005975">
    <property type="term" value="P:carbohydrate metabolic process"/>
    <property type="evidence" value="ECO:0007669"/>
    <property type="project" value="InterPro"/>
</dbReference>
<feature type="active site" evidence="5">
    <location>
        <position position="188"/>
    </location>
</feature>
<proteinExistence type="inferred from homology"/>
<evidence type="ECO:0000256" key="5">
    <source>
        <dbReference type="PIRSR" id="PIRSR016020-1"/>
    </source>
</evidence>
<dbReference type="InterPro" id="IPR008183">
    <property type="entry name" value="Aldose_1/G6P_1-epimerase"/>
</dbReference>
<evidence type="ECO:0000256" key="3">
    <source>
        <dbReference type="ARBA" id="ARBA00023235"/>
    </source>
</evidence>
<evidence type="ECO:0000313" key="6">
    <source>
        <dbReference type="EMBL" id="QDL52860.1"/>
    </source>
</evidence>
<organism evidence="6 7">
    <name type="scientific">Rhodoferax aquaticus</name>
    <dbReference type="NCBI Taxonomy" id="2527691"/>
    <lineage>
        <taxon>Bacteria</taxon>
        <taxon>Pseudomonadati</taxon>
        <taxon>Pseudomonadota</taxon>
        <taxon>Betaproteobacteria</taxon>
        <taxon>Burkholderiales</taxon>
        <taxon>Comamonadaceae</taxon>
        <taxon>Rhodoferax</taxon>
    </lineage>
</organism>
<reference evidence="7" key="1">
    <citation type="submission" date="2019-02" db="EMBL/GenBank/DDBJ databases">
        <title>Complete genome sequence of Rhodoferax sp. Gr-4.</title>
        <authorList>
            <person name="Jin L."/>
        </authorList>
    </citation>
    <scope>NUCLEOTIDE SEQUENCE [LARGE SCALE GENOMIC DNA]</scope>
    <source>
        <strain evidence="7">Gr-4</strain>
    </source>
</reference>
<evidence type="ECO:0000313" key="7">
    <source>
        <dbReference type="Proteomes" id="UP000317365"/>
    </source>
</evidence>
<comment type="catalytic activity">
    <reaction evidence="1">
        <text>alpha-D-glucose 6-phosphate = beta-D-glucose 6-phosphate</text>
        <dbReference type="Rhea" id="RHEA:16249"/>
        <dbReference type="ChEBI" id="CHEBI:58225"/>
        <dbReference type="ChEBI" id="CHEBI:58247"/>
        <dbReference type="EC" id="5.1.3.15"/>
    </reaction>
</comment>
<dbReference type="SUPFAM" id="SSF74650">
    <property type="entry name" value="Galactose mutarotase-like"/>
    <property type="match status" value="1"/>
</dbReference>
<gene>
    <name evidence="6" type="ORF">EXZ61_00980</name>
</gene>
<protein>
    <recommendedName>
        <fullName evidence="4">Putative glucose-6-phosphate 1-epimerase</fullName>
        <ecNumber evidence="4">5.1.3.15</ecNumber>
    </recommendedName>
</protein>
<comment type="similarity">
    <text evidence="2 4">Belongs to the glucose-6-phosphate 1-epimerase family.</text>
</comment>